<dbReference type="SUPFAM" id="SSF109604">
    <property type="entry name" value="HD-domain/PDEase-like"/>
    <property type="match status" value="1"/>
</dbReference>
<dbReference type="RefSeq" id="WP_349545430.1">
    <property type="nucleotide sequence ID" value="NZ_JAOALG010000002.1"/>
</dbReference>
<dbReference type="PANTHER" id="PTHR21174">
    <property type="match status" value="1"/>
</dbReference>
<sequence length="208" mass="24037">MGRNTMTNEKMTALPPDLVEQLRLLHGGPERRYHNWSHIRALLNLLPAVRDRLNDPLAVECAIVLHDVIYEPTRNDNEKRSAALAKELISGVVPDDTARRAVQLIEATERHLGAENMSIEDAEDCRIFLDMDLSILGSNDKTFDDYEAGIRYEYRHIDEAVFREGRAAILERFLSREHLYMSVWGREKFEAKARENLQRSLQALRTRP</sequence>
<dbReference type="Gene3D" id="1.10.3210.10">
    <property type="entry name" value="Hypothetical protein af1432"/>
    <property type="match status" value="1"/>
</dbReference>
<organism evidence="1 2">
    <name type="scientific">Paraburkholderia acidicola</name>
    <dbReference type="NCBI Taxonomy" id="1912599"/>
    <lineage>
        <taxon>Bacteria</taxon>
        <taxon>Pseudomonadati</taxon>
        <taxon>Pseudomonadota</taxon>
        <taxon>Betaproteobacteria</taxon>
        <taxon>Burkholderiales</taxon>
        <taxon>Burkholderiaceae</taxon>
        <taxon>Paraburkholderia</taxon>
    </lineage>
</organism>
<name>A0ABV1LWZ2_9BURK</name>
<accession>A0ABV1LWZ2</accession>
<comment type="caution">
    <text evidence="1">The sequence shown here is derived from an EMBL/GenBank/DDBJ whole genome shotgun (WGS) entry which is preliminary data.</text>
</comment>
<evidence type="ECO:0000313" key="2">
    <source>
        <dbReference type="Proteomes" id="UP001469089"/>
    </source>
</evidence>
<evidence type="ECO:0008006" key="3">
    <source>
        <dbReference type="Google" id="ProtNLM"/>
    </source>
</evidence>
<reference evidence="1 2" key="1">
    <citation type="journal article" date="2024" name="Chem. Sci.">
        <title>Discovery of a lagriamide polyketide by integrated genome mining, isotopic labeling, and untargeted metabolomics.</title>
        <authorList>
            <person name="Fergusson C.H."/>
            <person name="Saulog J."/>
            <person name="Paulo B.S."/>
            <person name="Wilson D.M."/>
            <person name="Liu D.Y."/>
            <person name="Morehouse N.J."/>
            <person name="Waterworth S."/>
            <person name="Barkei J."/>
            <person name="Gray C.A."/>
            <person name="Kwan J.C."/>
            <person name="Eustaquio A.S."/>
            <person name="Linington R.G."/>
        </authorList>
    </citation>
    <scope>NUCLEOTIDE SEQUENCE [LARGE SCALE GENOMIC DNA]</scope>
    <source>
        <strain evidence="1 2">RL17-338-BIF-B</strain>
    </source>
</reference>
<dbReference type="PIRSF" id="PIRSF035170">
    <property type="entry name" value="HD_phosphohydro"/>
    <property type="match status" value="1"/>
</dbReference>
<dbReference type="EMBL" id="JAOALG010000002">
    <property type="protein sequence ID" value="MEQ5843827.1"/>
    <property type="molecule type" value="Genomic_DNA"/>
</dbReference>
<keyword evidence="2" id="KW-1185">Reference proteome</keyword>
<dbReference type="PANTHER" id="PTHR21174:SF0">
    <property type="entry name" value="HD PHOSPHOHYDROLASE FAMILY PROTEIN-RELATED"/>
    <property type="match status" value="1"/>
</dbReference>
<protein>
    <recommendedName>
        <fullName evidence="3">Metal-dependent HD superfamily phosphohydrolase</fullName>
    </recommendedName>
</protein>
<proteinExistence type="predicted"/>
<dbReference type="InterPro" id="IPR009218">
    <property type="entry name" value="HD_phosphohydro"/>
</dbReference>
<evidence type="ECO:0000313" key="1">
    <source>
        <dbReference type="EMBL" id="MEQ5843827.1"/>
    </source>
</evidence>
<dbReference type="Proteomes" id="UP001469089">
    <property type="component" value="Unassembled WGS sequence"/>
</dbReference>
<gene>
    <name evidence="1" type="ORF">N0A02_30670</name>
</gene>